<dbReference type="EMBL" id="AABTCC010000008">
    <property type="protein sequence ID" value="EAI8858976.1"/>
    <property type="molecule type" value="Genomic_DNA"/>
</dbReference>
<comment type="caution">
    <text evidence="2">The sequence shown here is derived from an EMBL/GenBank/DDBJ whole genome shotgun (WGS) entry which is preliminary data.</text>
</comment>
<evidence type="ECO:0000313" key="4">
    <source>
        <dbReference type="EMBL" id="EAK0467781.1"/>
    </source>
</evidence>
<evidence type="ECO:0000313" key="2">
    <source>
        <dbReference type="EMBL" id="EAI8858976.1"/>
    </source>
</evidence>
<dbReference type="GeneID" id="61065090"/>
<dbReference type="AlphaFoldDB" id="A0A5L8JD97"/>
<dbReference type="EMBL" id="AABQDW010000005">
    <property type="protein sequence ID" value="EAI5407808.1"/>
    <property type="molecule type" value="Genomic_DNA"/>
</dbReference>
<evidence type="ECO:0000313" key="6">
    <source>
        <dbReference type="Proteomes" id="UP000557842"/>
    </source>
</evidence>
<dbReference type="EMBL" id="AACCXK010000010">
    <property type="protein sequence ID" value="EAK0453324.1"/>
    <property type="molecule type" value="Genomic_DNA"/>
</dbReference>
<evidence type="ECO:0000313" key="3">
    <source>
        <dbReference type="EMBL" id="EAK0453324.1"/>
    </source>
</evidence>
<evidence type="ECO:0000313" key="5">
    <source>
        <dbReference type="Proteomes" id="UP000535509"/>
    </source>
</evidence>
<protein>
    <submittedName>
        <fullName evidence="2">Uncharacterized protein</fullName>
    </submittedName>
</protein>
<proteinExistence type="predicted"/>
<accession>A0A5L8JD97</accession>
<gene>
    <name evidence="3" type="ORF">AAH17_06570</name>
    <name evidence="4" type="ORF">AAH24_00130</name>
    <name evidence="1" type="ORF">BVH53_03745</name>
    <name evidence="2" type="ORF">CX802_03810</name>
</gene>
<evidence type="ECO:0000313" key="1">
    <source>
        <dbReference type="EMBL" id="EAI5407808.1"/>
    </source>
</evidence>
<keyword evidence="5" id="KW-1185">Reference proteome</keyword>
<dbReference type="EMBL" id="AACCXM010000001">
    <property type="protein sequence ID" value="EAK0467781.1"/>
    <property type="molecule type" value="Genomic_DNA"/>
</dbReference>
<dbReference type="Proteomes" id="UP000557842">
    <property type="component" value="Unassembled WGS sequence"/>
</dbReference>
<dbReference type="Proteomes" id="UP000535509">
    <property type="component" value="Unassembled WGS sequence"/>
</dbReference>
<name>A0A5L8JD97_CAMFE</name>
<organism evidence="2 5">
    <name type="scientific">Campylobacter fetus</name>
    <dbReference type="NCBI Taxonomy" id="196"/>
    <lineage>
        <taxon>Bacteria</taxon>
        <taxon>Pseudomonadati</taxon>
        <taxon>Campylobacterota</taxon>
        <taxon>Epsilonproteobacteria</taxon>
        <taxon>Campylobacterales</taxon>
        <taxon>Campylobacteraceae</taxon>
        <taxon>Campylobacter</taxon>
    </lineage>
</organism>
<dbReference type="OMA" id="CAKMEFN"/>
<dbReference type="RefSeq" id="WP_002850056.1">
    <property type="nucleotide sequence ID" value="NZ_AABUZP020000005.1"/>
</dbReference>
<sequence length="146" mass="16979">MKSSEIINHILQNPLYGNLKAARECKEALLMLGKSRSLLIKFAYQRQNTLFIAVAHPLALQELKNDNIINQIKTLLNKYIIFKEDTSLKRVDEVKIFITKLSKFKKASEIKSRILERSDGEFLNLAKDRVIYELFEKLRVSINANR</sequence>
<reference evidence="2 5" key="1">
    <citation type="submission" date="2018-06" db="EMBL/GenBank/DDBJ databases">
        <authorList>
            <consortium name="PulseNet: The National Subtyping Network for Foodborne Disease Surveillance"/>
            <person name="Tarr C.L."/>
            <person name="Trees E."/>
            <person name="Katz L.S."/>
            <person name="Carleton-Romer H.A."/>
            <person name="Stroika S."/>
            <person name="Kucerova Z."/>
            <person name="Roache K.F."/>
            <person name="Sabol A.L."/>
            <person name="Besser J."/>
            <person name="Gerner-Smidt P."/>
        </authorList>
    </citation>
    <scope>NUCLEOTIDE SEQUENCE [LARGE SCALE GENOMIC DNA]</scope>
    <source>
        <strain evidence="3">2014D-0197</strain>
        <strain evidence="1 6">2016D-0221</strain>
        <strain evidence="4">D4313</strain>
        <strain evidence="2 5">PNUSAC001503</strain>
    </source>
</reference>